<dbReference type="KEGG" id="csty:KN1_21880"/>
<dbReference type="InterPro" id="IPR014776">
    <property type="entry name" value="4pyrrole_Mease_sub2"/>
</dbReference>
<dbReference type="UniPathway" id="UPA00148"/>
<keyword evidence="5" id="KW-0949">S-adenosyl-L-methionine</keyword>
<gene>
    <name evidence="7" type="ORF">KN1_21880</name>
</gene>
<accession>A0A8D5ZJR3</accession>
<evidence type="ECO:0000313" key="7">
    <source>
        <dbReference type="EMBL" id="BCU70891.1"/>
    </source>
</evidence>
<dbReference type="GO" id="GO:0017183">
    <property type="term" value="P:protein histidyl modification to diphthamide"/>
    <property type="evidence" value="ECO:0007669"/>
    <property type="project" value="UniProtKB-UniPathway"/>
</dbReference>
<evidence type="ECO:0000256" key="2">
    <source>
        <dbReference type="ARBA" id="ARBA00022573"/>
    </source>
</evidence>
<dbReference type="InterPro" id="IPR014777">
    <property type="entry name" value="4pyrrole_Mease_sub1"/>
</dbReference>
<feature type="domain" description="Tetrapyrrole methylase" evidence="6">
    <location>
        <begin position="1"/>
        <end position="201"/>
    </location>
</feature>
<dbReference type="GeneID" id="66163919"/>
<dbReference type="EMBL" id="AP024597">
    <property type="protein sequence ID" value="BCU70891.1"/>
    <property type="molecule type" value="Genomic_DNA"/>
</dbReference>
<dbReference type="InterPro" id="IPR050714">
    <property type="entry name" value="Cobalamin_biosynth_MTase"/>
</dbReference>
<evidence type="ECO:0000256" key="1">
    <source>
        <dbReference type="ARBA" id="ARBA00004953"/>
    </source>
</evidence>
<name>A0A8D5ZJR3_9CREN</name>
<evidence type="ECO:0000256" key="5">
    <source>
        <dbReference type="ARBA" id="ARBA00022691"/>
    </source>
</evidence>
<evidence type="ECO:0000313" key="8">
    <source>
        <dbReference type="Proteomes" id="UP000825123"/>
    </source>
</evidence>
<evidence type="ECO:0000259" key="6">
    <source>
        <dbReference type="Pfam" id="PF00590"/>
    </source>
</evidence>
<keyword evidence="3" id="KW-0489">Methyltransferase</keyword>
<dbReference type="GO" id="GO:0009236">
    <property type="term" value="P:cobalamin biosynthetic process"/>
    <property type="evidence" value="ECO:0007669"/>
    <property type="project" value="UniProtKB-UniPathway"/>
</dbReference>
<dbReference type="Proteomes" id="UP000825123">
    <property type="component" value="Chromosome"/>
</dbReference>
<protein>
    <submittedName>
        <fullName evidence="7">Cobalt-precorrin-7 (C(5))-methyltransferase</fullName>
    </submittedName>
</protein>
<dbReference type="PANTHER" id="PTHR43182">
    <property type="entry name" value="COBALT-PRECORRIN-6B C(15)-METHYLTRANSFERASE (DECARBOXYLATING)"/>
    <property type="match status" value="1"/>
</dbReference>
<dbReference type="InterPro" id="IPR000878">
    <property type="entry name" value="4pyrrol_Mease"/>
</dbReference>
<dbReference type="GO" id="GO:0032259">
    <property type="term" value="P:methylation"/>
    <property type="evidence" value="ECO:0007669"/>
    <property type="project" value="UniProtKB-KW"/>
</dbReference>
<dbReference type="CDD" id="cd11644">
    <property type="entry name" value="Precorrin-6Y-MT"/>
    <property type="match status" value="1"/>
</dbReference>
<evidence type="ECO:0000256" key="3">
    <source>
        <dbReference type="ARBA" id="ARBA00022603"/>
    </source>
</evidence>
<dbReference type="UniPathway" id="UPA00559"/>
<keyword evidence="4" id="KW-0808">Transferase</keyword>
<proteinExistence type="predicted"/>
<keyword evidence="8" id="KW-1185">Reference proteome</keyword>
<reference evidence="7 8" key="1">
    <citation type="submission" date="2021-04" db="EMBL/GenBank/DDBJ databases">
        <title>Complete genome sequence of Stygiolobus sp. KN-1.</title>
        <authorList>
            <person name="Nakamura K."/>
            <person name="Sakai H."/>
            <person name="Kurosawa N."/>
        </authorList>
    </citation>
    <scope>NUCLEOTIDE SEQUENCE [LARGE SCALE GENOMIC DNA]</scope>
    <source>
        <strain evidence="7 8">KN-1</strain>
    </source>
</reference>
<organism evidence="7 8">
    <name type="scientific">Stygiolobus caldivivus</name>
    <dbReference type="NCBI Taxonomy" id="2824673"/>
    <lineage>
        <taxon>Archaea</taxon>
        <taxon>Thermoproteota</taxon>
        <taxon>Thermoprotei</taxon>
        <taxon>Sulfolobales</taxon>
        <taxon>Sulfolobaceae</taxon>
        <taxon>Stygiolobus</taxon>
    </lineage>
</organism>
<dbReference type="InterPro" id="IPR035996">
    <property type="entry name" value="4pyrrol_Methylase_sf"/>
</dbReference>
<dbReference type="PANTHER" id="PTHR43182:SF1">
    <property type="entry name" value="COBALT-PRECORRIN-7 C(5)-METHYLTRANSFERASE"/>
    <property type="match status" value="1"/>
</dbReference>
<dbReference type="NCBIfam" id="TIGR02467">
    <property type="entry name" value="CbiE"/>
    <property type="match status" value="1"/>
</dbReference>
<comment type="pathway">
    <text evidence="1">Cofactor biosynthesis; adenosylcobalamin biosynthesis.</text>
</comment>
<evidence type="ECO:0000256" key="4">
    <source>
        <dbReference type="ARBA" id="ARBA00022679"/>
    </source>
</evidence>
<dbReference type="AlphaFoldDB" id="A0A8D5ZJR3"/>
<dbReference type="Pfam" id="PF00590">
    <property type="entry name" value="TP_methylase"/>
    <property type="match status" value="1"/>
</dbReference>
<keyword evidence="2" id="KW-0169">Cobalamin biosynthesis</keyword>
<dbReference type="RefSeq" id="WP_221287570.1">
    <property type="nucleotide sequence ID" value="NZ_AP024597.1"/>
</dbReference>
<sequence length="223" mass="25045">MIYLVGVGSGDPELITVKAVNTLKSCKVIAGWRSVIDRFDFIKTDSSKEIVYLNYKEQEKQIPELVKRSKTIDIAILFHGDPMVSDYQFLDRIKKECAKVGVRYVILSGISSVLRALAYVEKDLSQVIFITFHVRGDLDYSIIGKSIALGRDLLIIPEPYPDGVKKIAQVLLSLNCNPTLTVMEKLTFSDEKIYTVTAEQVVNDDLKFSDLVIVHVPSCLRNS</sequence>
<dbReference type="Gene3D" id="3.40.1010.10">
    <property type="entry name" value="Cobalt-precorrin-4 Transmethylase, Domain 1"/>
    <property type="match status" value="1"/>
</dbReference>
<dbReference type="SUPFAM" id="SSF53790">
    <property type="entry name" value="Tetrapyrrole methylase"/>
    <property type="match status" value="1"/>
</dbReference>
<dbReference type="GO" id="GO:0008276">
    <property type="term" value="F:protein methyltransferase activity"/>
    <property type="evidence" value="ECO:0007669"/>
    <property type="project" value="InterPro"/>
</dbReference>
<dbReference type="InterPro" id="IPR012818">
    <property type="entry name" value="CbiE"/>
</dbReference>
<dbReference type="Gene3D" id="3.30.950.10">
    <property type="entry name" value="Methyltransferase, Cobalt-precorrin-4 Transmethylase, Domain 2"/>
    <property type="match status" value="1"/>
</dbReference>
<dbReference type="NCBIfam" id="NF004455">
    <property type="entry name" value="PRK05787.1-3"/>
    <property type="match status" value="1"/>
</dbReference>